<dbReference type="Pfam" id="PF08448">
    <property type="entry name" value="PAS_4"/>
    <property type="match status" value="1"/>
</dbReference>
<dbReference type="InterPro" id="IPR035965">
    <property type="entry name" value="PAS-like_dom_sf"/>
</dbReference>
<dbReference type="InterPro" id="IPR003594">
    <property type="entry name" value="HATPase_dom"/>
</dbReference>
<dbReference type="PROSITE" id="PS50109">
    <property type="entry name" value="HIS_KIN"/>
    <property type="match status" value="1"/>
</dbReference>
<proteinExistence type="predicted"/>
<dbReference type="InterPro" id="IPR036097">
    <property type="entry name" value="HisK_dim/P_sf"/>
</dbReference>
<accession>A0A7T3FXB2</accession>
<dbReference type="CDD" id="cd00082">
    <property type="entry name" value="HisKA"/>
    <property type="match status" value="1"/>
</dbReference>
<dbReference type="RefSeq" id="WP_198061240.1">
    <property type="nucleotide sequence ID" value="NZ_CP065856.1"/>
</dbReference>
<keyword evidence="4" id="KW-0808">Transferase</keyword>
<feature type="domain" description="Histidine kinase" evidence="8">
    <location>
        <begin position="274"/>
        <end position="516"/>
    </location>
</feature>
<evidence type="ECO:0000256" key="4">
    <source>
        <dbReference type="ARBA" id="ARBA00022679"/>
    </source>
</evidence>
<evidence type="ECO:0000313" key="10">
    <source>
        <dbReference type="Proteomes" id="UP000595001"/>
    </source>
</evidence>
<dbReference type="Gene3D" id="3.30.565.10">
    <property type="entry name" value="Histidine kinase-like ATPase, C-terminal domain"/>
    <property type="match status" value="1"/>
</dbReference>
<dbReference type="SUPFAM" id="SSF52172">
    <property type="entry name" value="CheY-like"/>
    <property type="match status" value="1"/>
</dbReference>
<dbReference type="Pfam" id="PF00512">
    <property type="entry name" value="HisKA"/>
    <property type="match status" value="1"/>
</dbReference>
<evidence type="ECO:0000256" key="1">
    <source>
        <dbReference type="ARBA" id="ARBA00000085"/>
    </source>
</evidence>
<dbReference type="InterPro" id="IPR050736">
    <property type="entry name" value="Sensor_HK_Regulatory"/>
</dbReference>
<dbReference type="SUPFAM" id="SSF47384">
    <property type="entry name" value="Homodimeric domain of signal transducing histidine kinase"/>
    <property type="match status" value="1"/>
</dbReference>
<dbReference type="EC" id="2.7.13.3" evidence="2"/>
<evidence type="ECO:0000256" key="6">
    <source>
        <dbReference type="ARBA" id="ARBA00023012"/>
    </source>
</evidence>
<organism evidence="9 10">
    <name type="scientific">Halosimplex litoreum</name>
    <dbReference type="NCBI Taxonomy" id="1198301"/>
    <lineage>
        <taxon>Archaea</taxon>
        <taxon>Methanobacteriati</taxon>
        <taxon>Methanobacteriota</taxon>
        <taxon>Stenosarchaea group</taxon>
        <taxon>Halobacteria</taxon>
        <taxon>Halobacteriales</taxon>
        <taxon>Haloarculaceae</taxon>
        <taxon>Halosimplex</taxon>
    </lineage>
</organism>
<dbReference type="GeneID" id="60590249"/>
<keyword evidence="10" id="KW-1185">Reference proteome</keyword>
<dbReference type="NCBIfam" id="TIGR00229">
    <property type="entry name" value="sensory_box"/>
    <property type="match status" value="1"/>
</dbReference>
<dbReference type="InterPro" id="IPR011006">
    <property type="entry name" value="CheY-like_superfamily"/>
</dbReference>
<keyword evidence="3" id="KW-0597">Phosphoprotein</keyword>
<dbReference type="Proteomes" id="UP000595001">
    <property type="component" value="Chromosome"/>
</dbReference>
<evidence type="ECO:0000259" key="8">
    <source>
        <dbReference type="PROSITE" id="PS50109"/>
    </source>
</evidence>
<dbReference type="SMART" id="SM00387">
    <property type="entry name" value="HATPase_c"/>
    <property type="match status" value="1"/>
</dbReference>
<keyword evidence="5" id="KW-0418">Kinase</keyword>
<feature type="region of interest" description="Disordered" evidence="7">
    <location>
        <begin position="385"/>
        <end position="442"/>
    </location>
</feature>
<sequence length="522" mass="55868">MSDGVRVLWVGERSATEGETGPDGTGGPERLERAGYAVVRSSPESAAAAVAAERPRCAVCDTDARSAIEAVETVEAVEESEHAPPVVVFARAGDESLAHRTVAAGADEYVPASSDRALVSAVDRAIERDGANERDRGAKRRLDALFADTPDPVIEYAFVEGEPVVESANRAFVETFGYEPGVAVGEPLNDLVVPEGKGDEAASLDERVRAGERLHVEIERETTDGNREFLFRNIPVESGERPVGYAVYVDITDQKERERQLREQNDRLNEFASVIGHDLRNPMGAVKHRIEMARQTGDERHLDDALSALDRMDELLRDLLQMARQGEELGKTEPVSLDAVARSGWDHVATGESSLVVTDDATVVADRGRLTQLLENLFVNAVEHGSTSPASQAQQDAVEHGSTSPASQAQQDAVEHGPTSPQSHAPEDAADHGATGDGRGTVEVRVGVDGRGCVVVEDDGRGIPAADRGDVFESGYSTTTDGTGYGLAIVRQVARAHGWEAAVTESDDGGARFEFRGVEFAD</sequence>
<dbReference type="PANTHER" id="PTHR43711">
    <property type="entry name" value="TWO-COMPONENT HISTIDINE KINASE"/>
    <property type="match status" value="1"/>
</dbReference>
<protein>
    <recommendedName>
        <fullName evidence="2">histidine kinase</fullName>
        <ecNumber evidence="2">2.7.13.3</ecNumber>
    </recommendedName>
</protein>
<dbReference type="CDD" id="cd00075">
    <property type="entry name" value="HATPase"/>
    <property type="match status" value="1"/>
</dbReference>
<dbReference type="Pfam" id="PF02518">
    <property type="entry name" value="HATPase_c"/>
    <property type="match status" value="1"/>
</dbReference>
<evidence type="ECO:0000313" key="9">
    <source>
        <dbReference type="EMBL" id="QPV62436.1"/>
    </source>
</evidence>
<dbReference type="InterPro" id="IPR005467">
    <property type="entry name" value="His_kinase_dom"/>
</dbReference>
<dbReference type="EMBL" id="CP065856">
    <property type="protein sequence ID" value="QPV62436.1"/>
    <property type="molecule type" value="Genomic_DNA"/>
</dbReference>
<dbReference type="InterPro" id="IPR003661">
    <property type="entry name" value="HisK_dim/P_dom"/>
</dbReference>
<dbReference type="OrthoDB" id="8127at2157"/>
<dbReference type="InterPro" id="IPR013656">
    <property type="entry name" value="PAS_4"/>
</dbReference>
<dbReference type="PRINTS" id="PR00344">
    <property type="entry name" value="BCTRLSENSOR"/>
</dbReference>
<dbReference type="SUPFAM" id="SSF55785">
    <property type="entry name" value="PYP-like sensor domain (PAS domain)"/>
    <property type="match status" value="1"/>
</dbReference>
<feature type="compositionally biased region" description="Polar residues" evidence="7">
    <location>
        <begin position="385"/>
        <end position="411"/>
    </location>
</feature>
<comment type="catalytic activity">
    <reaction evidence="1">
        <text>ATP + protein L-histidine = ADP + protein N-phospho-L-histidine.</text>
        <dbReference type="EC" id="2.7.13.3"/>
    </reaction>
</comment>
<keyword evidence="6" id="KW-0902">Two-component regulatory system</keyword>
<reference evidence="9 10" key="1">
    <citation type="submission" date="2020-12" db="EMBL/GenBank/DDBJ databases">
        <title>Halosimplex halophilum sp. nov. and Halosimplex salinum sp. nov., two new members of the genus Halosimplex.</title>
        <authorList>
            <person name="Cui H.L."/>
        </authorList>
    </citation>
    <scope>NUCLEOTIDE SEQUENCE [LARGE SCALE GENOMIC DNA]</scope>
    <source>
        <strain evidence="9 10">YGH94</strain>
    </source>
</reference>
<dbReference type="Gene3D" id="3.40.50.2300">
    <property type="match status" value="1"/>
</dbReference>
<gene>
    <name evidence="9" type="ORF">I7X12_17110</name>
</gene>
<dbReference type="KEGG" id="hlt:I7X12_17110"/>
<dbReference type="Gene3D" id="3.30.450.20">
    <property type="entry name" value="PAS domain"/>
    <property type="match status" value="1"/>
</dbReference>
<name>A0A7T3FXB2_9EURY</name>
<dbReference type="Gene3D" id="1.10.287.130">
    <property type="match status" value="1"/>
</dbReference>
<evidence type="ECO:0000256" key="2">
    <source>
        <dbReference type="ARBA" id="ARBA00012438"/>
    </source>
</evidence>
<evidence type="ECO:0000256" key="3">
    <source>
        <dbReference type="ARBA" id="ARBA00022553"/>
    </source>
</evidence>
<dbReference type="InterPro" id="IPR036890">
    <property type="entry name" value="HATPase_C_sf"/>
</dbReference>
<dbReference type="PANTHER" id="PTHR43711:SF1">
    <property type="entry name" value="HISTIDINE KINASE 1"/>
    <property type="match status" value="1"/>
</dbReference>
<dbReference type="SUPFAM" id="SSF55874">
    <property type="entry name" value="ATPase domain of HSP90 chaperone/DNA topoisomerase II/histidine kinase"/>
    <property type="match status" value="2"/>
</dbReference>
<dbReference type="InterPro" id="IPR004358">
    <property type="entry name" value="Sig_transdc_His_kin-like_C"/>
</dbReference>
<dbReference type="GO" id="GO:0000155">
    <property type="term" value="F:phosphorelay sensor kinase activity"/>
    <property type="evidence" value="ECO:0007669"/>
    <property type="project" value="InterPro"/>
</dbReference>
<feature type="region of interest" description="Disordered" evidence="7">
    <location>
        <begin position="10"/>
        <end position="30"/>
    </location>
</feature>
<dbReference type="AlphaFoldDB" id="A0A7T3FXB2"/>
<dbReference type="InterPro" id="IPR000014">
    <property type="entry name" value="PAS"/>
</dbReference>
<evidence type="ECO:0000256" key="5">
    <source>
        <dbReference type="ARBA" id="ARBA00022777"/>
    </source>
</evidence>
<dbReference type="CDD" id="cd00130">
    <property type="entry name" value="PAS"/>
    <property type="match status" value="1"/>
</dbReference>
<dbReference type="SMART" id="SM00388">
    <property type="entry name" value="HisKA"/>
    <property type="match status" value="1"/>
</dbReference>
<evidence type="ECO:0000256" key="7">
    <source>
        <dbReference type="SAM" id="MobiDB-lite"/>
    </source>
</evidence>